<dbReference type="GO" id="GO:0008757">
    <property type="term" value="F:S-adenosylmethionine-dependent methyltransferase activity"/>
    <property type="evidence" value="ECO:0007669"/>
    <property type="project" value="InterPro"/>
</dbReference>
<keyword evidence="2" id="KW-0808">Transferase</keyword>
<feature type="domain" description="Methyltransferase type 11" evidence="1">
    <location>
        <begin position="53"/>
        <end position="140"/>
    </location>
</feature>
<sequence>MRNLIRKIKAAFSVVIYLRETSASKSYFDDAKRIRSEILSVLSKVEPKVIVDVGVGESTKDLLSNTSGLIIAVDLDCGKLVGSPEEISSSNAVNELMLVCCDALHLPLRLESIDLVLLYFVLHEINPKLHMDALAGIKKVSKYTLIVEPIPNGNELYRKMCIIWRDAMRSVGKFEEYREPEYWLQLLDRLNFHIVEKRIISWETTVPHEVLKTVISSWINEWRRINVPKEFIKQLEMFLEETKEFRWSDILVVLASSK</sequence>
<dbReference type="Gene3D" id="3.40.50.150">
    <property type="entry name" value="Vaccinia Virus protein VP39"/>
    <property type="match status" value="1"/>
</dbReference>
<organism evidence="2 3">
    <name type="scientific">Candidatus Methanodesulfokora washburnensis</name>
    <dbReference type="NCBI Taxonomy" id="2478471"/>
    <lineage>
        <taxon>Archaea</taxon>
        <taxon>Thermoproteota</taxon>
        <taxon>Candidatus Korarchaeia</taxon>
        <taxon>Candidatus Korarchaeia incertae sedis</taxon>
        <taxon>Candidatus Methanodesulfokora</taxon>
    </lineage>
</organism>
<proteinExistence type="predicted"/>
<evidence type="ECO:0000313" key="3">
    <source>
        <dbReference type="Proteomes" id="UP000316217"/>
    </source>
</evidence>
<keyword evidence="2" id="KW-0489">Methyltransferase</keyword>
<dbReference type="SUPFAM" id="SSF53335">
    <property type="entry name" value="S-adenosyl-L-methionine-dependent methyltransferases"/>
    <property type="match status" value="1"/>
</dbReference>
<dbReference type="InterPro" id="IPR013216">
    <property type="entry name" value="Methyltransf_11"/>
</dbReference>
<evidence type="ECO:0000259" key="1">
    <source>
        <dbReference type="Pfam" id="PF08241"/>
    </source>
</evidence>
<dbReference type="InterPro" id="IPR029063">
    <property type="entry name" value="SAM-dependent_MTases_sf"/>
</dbReference>
<evidence type="ECO:0000313" key="2">
    <source>
        <dbReference type="EMBL" id="RZN63121.1"/>
    </source>
</evidence>
<dbReference type="Pfam" id="PF08241">
    <property type="entry name" value="Methyltransf_11"/>
    <property type="match status" value="1"/>
</dbReference>
<dbReference type="GO" id="GO:0032259">
    <property type="term" value="P:methylation"/>
    <property type="evidence" value="ECO:0007669"/>
    <property type="project" value="UniProtKB-KW"/>
</dbReference>
<gene>
    <name evidence="2" type="ORF">EF810_01370</name>
</gene>
<reference evidence="2 3" key="1">
    <citation type="journal article" date="2019" name="Nat. Microbiol.">
        <title>Wide diversity of methane and short-chain alkane metabolisms in uncultured archaea.</title>
        <authorList>
            <person name="Borrel G."/>
            <person name="Adam P.S."/>
            <person name="McKay L.J."/>
            <person name="Chen L.X."/>
            <person name="Sierra-Garcia I.N."/>
            <person name="Sieber C.M."/>
            <person name="Letourneur Q."/>
            <person name="Ghozlane A."/>
            <person name="Andersen G.L."/>
            <person name="Li W.J."/>
            <person name="Hallam S.J."/>
            <person name="Muyzer G."/>
            <person name="de Oliveira V.M."/>
            <person name="Inskeep W.P."/>
            <person name="Banfield J.F."/>
            <person name="Gribaldo S."/>
        </authorList>
    </citation>
    <scope>NUCLEOTIDE SEQUENCE [LARGE SCALE GENOMIC DNA]</scope>
    <source>
        <strain evidence="2">NM4</strain>
    </source>
</reference>
<dbReference type="EMBL" id="RXII01000023">
    <property type="protein sequence ID" value="RZN63121.1"/>
    <property type="molecule type" value="Genomic_DNA"/>
</dbReference>
<comment type="caution">
    <text evidence="2">The sequence shown here is derived from an EMBL/GenBank/DDBJ whole genome shotgun (WGS) entry which is preliminary data.</text>
</comment>
<dbReference type="AlphaFoldDB" id="A0A520KP38"/>
<protein>
    <submittedName>
        <fullName evidence="2">Class I SAM-dependent methyltransferase</fullName>
    </submittedName>
</protein>
<dbReference type="Proteomes" id="UP000316217">
    <property type="component" value="Unassembled WGS sequence"/>
</dbReference>
<accession>A0A520KP38</accession>
<name>A0A520KP38_9CREN</name>